<sequence length="80" mass="9002">MVITFVCLPLAGVWRLSQYGVNPPAASVVALLALFSYVSSITMIGVAFSMVATLRHPKLYKYICSHNIRDYLSFYPHLFM</sequence>
<keyword evidence="4" id="KW-1185">Reference proteome</keyword>
<proteinExistence type="predicted"/>
<protein>
    <submittedName>
        <fullName evidence="2">Uncharacterized protein</fullName>
    </submittedName>
</protein>
<dbReference type="Proteomes" id="UP000663828">
    <property type="component" value="Unassembled WGS sequence"/>
</dbReference>
<reference evidence="2" key="1">
    <citation type="submission" date="2021-02" db="EMBL/GenBank/DDBJ databases">
        <authorList>
            <person name="Nowell W R."/>
        </authorList>
    </citation>
    <scope>NUCLEOTIDE SEQUENCE</scope>
</reference>
<accession>A0A815SIB2</accession>
<evidence type="ECO:0000313" key="3">
    <source>
        <dbReference type="EMBL" id="CAF1647151.1"/>
    </source>
</evidence>
<dbReference type="Proteomes" id="UP000663852">
    <property type="component" value="Unassembled WGS sequence"/>
</dbReference>
<evidence type="ECO:0000256" key="1">
    <source>
        <dbReference type="SAM" id="Phobius"/>
    </source>
</evidence>
<comment type="caution">
    <text evidence="2">The sequence shown here is derived from an EMBL/GenBank/DDBJ whole genome shotgun (WGS) entry which is preliminary data.</text>
</comment>
<keyword evidence="1" id="KW-0812">Transmembrane</keyword>
<name>A0A815SIB2_ADIRI</name>
<dbReference type="EMBL" id="CAJNOJ010000575">
    <property type="protein sequence ID" value="CAF1488489.1"/>
    <property type="molecule type" value="Genomic_DNA"/>
</dbReference>
<feature type="transmembrane region" description="Helical" evidence="1">
    <location>
        <begin position="25"/>
        <end position="51"/>
    </location>
</feature>
<dbReference type="AlphaFoldDB" id="A0A815SIB2"/>
<evidence type="ECO:0000313" key="5">
    <source>
        <dbReference type="Proteomes" id="UP000663852"/>
    </source>
</evidence>
<gene>
    <name evidence="2" type="ORF">EDS130_LOCUS41874</name>
    <name evidence="3" type="ORF">XAT740_LOCUS54319</name>
</gene>
<organism evidence="2 5">
    <name type="scientific">Adineta ricciae</name>
    <name type="common">Rotifer</name>
    <dbReference type="NCBI Taxonomy" id="249248"/>
    <lineage>
        <taxon>Eukaryota</taxon>
        <taxon>Metazoa</taxon>
        <taxon>Spiralia</taxon>
        <taxon>Gnathifera</taxon>
        <taxon>Rotifera</taxon>
        <taxon>Eurotatoria</taxon>
        <taxon>Bdelloidea</taxon>
        <taxon>Adinetida</taxon>
        <taxon>Adinetidae</taxon>
        <taxon>Adineta</taxon>
    </lineage>
</organism>
<keyword evidence="1" id="KW-1133">Transmembrane helix</keyword>
<evidence type="ECO:0000313" key="4">
    <source>
        <dbReference type="Proteomes" id="UP000663828"/>
    </source>
</evidence>
<keyword evidence="1" id="KW-0472">Membrane</keyword>
<evidence type="ECO:0000313" key="2">
    <source>
        <dbReference type="EMBL" id="CAF1488489.1"/>
    </source>
</evidence>
<dbReference type="EMBL" id="CAJNOR010009686">
    <property type="protein sequence ID" value="CAF1647151.1"/>
    <property type="molecule type" value="Genomic_DNA"/>
</dbReference>